<dbReference type="Proteomes" id="UP000177122">
    <property type="component" value="Unassembled WGS sequence"/>
</dbReference>
<sequence length="197" mass="21576">MKKDSMNGLLLTLRNRNLSTPEFRKAAEKMSVLLLRKLKAVLNKDGVRSGEVSTVIILRAAVAMLPPMLHMFPGTSVGVLGLRRDEHTKRAHWYYEKLPPISKKSIIVILDPMLATGGSASAAVSRLILRGADPRNIYFVGVIAAPSGVVRLAQKIPESHIILSIIDEGLDHDAMIVPGLGDFGDRYFGNIPTRSKK</sequence>
<accession>A0A1G2CW75</accession>
<evidence type="ECO:0000313" key="3">
    <source>
        <dbReference type="Proteomes" id="UP000177122"/>
    </source>
</evidence>
<feature type="domain" description="Phosphoribosyltransferase" evidence="1">
    <location>
        <begin position="50"/>
        <end position="189"/>
    </location>
</feature>
<organism evidence="2 3">
    <name type="scientific">Candidatus Lloydbacteria bacterium RIFCSPHIGHO2_01_FULL_49_22</name>
    <dbReference type="NCBI Taxonomy" id="1798658"/>
    <lineage>
        <taxon>Bacteria</taxon>
        <taxon>Candidatus Lloydiibacteriota</taxon>
    </lineage>
</organism>
<name>A0A1G2CW75_9BACT</name>
<dbReference type="InterPro" id="IPR000836">
    <property type="entry name" value="PRTase_dom"/>
</dbReference>
<dbReference type="NCBIfam" id="NF001097">
    <property type="entry name" value="PRK00129.1"/>
    <property type="match status" value="1"/>
</dbReference>
<proteinExistence type="predicted"/>
<dbReference type="Pfam" id="PF14681">
    <property type="entry name" value="UPRTase"/>
    <property type="match status" value="1"/>
</dbReference>
<dbReference type="InterPro" id="IPR029057">
    <property type="entry name" value="PRTase-like"/>
</dbReference>
<dbReference type="CDD" id="cd06223">
    <property type="entry name" value="PRTases_typeI"/>
    <property type="match status" value="1"/>
</dbReference>
<evidence type="ECO:0000259" key="1">
    <source>
        <dbReference type="Pfam" id="PF14681"/>
    </source>
</evidence>
<dbReference type="AlphaFoldDB" id="A0A1G2CW75"/>
<reference evidence="2 3" key="1">
    <citation type="journal article" date="2016" name="Nat. Commun.">
        <title>Thousands of microbial genomes shed light on interconnected biogeochemical processes in an aquifer system.</title>
        <authorList>
            <person name="Anantharaman K."/>
            <person name="Brown C.T."/>
            <person name="Hug L.A."/>
            <person name="Sharon I."/>
            <person name="Castelle C.J."/>
            <person name="Probst A.J."/>
            <person name="Thomas B.C."/>
            <person name="Singh A."/>
            <person name="Wilkins M.J."/>
            <person name="Karaoz U."/>
            <person name="Brodie E.L."/>
            <person name="Williams K.H."/>
            <person name="Hubbard S.S."/>
            <person name="Banfield J.F."/>
        </authorList>
    </citation>
    <scope>NUCLEOTIDE SEQUENCE [LARGE SCALE GENOMIC DNA]</scope>
</reference>
<gene>
    <name evidence="2" type="ORF">A2845_04550</name>
</gene>
<protein>
    <recommendedName>
        <fullName evidence="1">Phosphoribosyltransferase domain-containing protein</fullName>
    </recommendedName>
</protein>
<evidence type="ECO:0000313" key="2">
    <source>
        <dbReference type="EMBL" id="OGZ05603.1"/>
    </source>
</evidence>
<comment type="caution">
    <text evidence="2">The sequence shown here is derived from an EMBL/GenBank/DDBJ whole genome shotgun (WGS) entry which is preliminary data.</text>
</comment>
<dbReference type="Gene3D" id="3.40.50.2020">
    <property type="match status" value="1"/>
</dbReference>
<dbReference type="SUPFAM" id="SSF53271">
    <property type="entry name" value="PRTase-like"/>
    <property type="match status" value="1"/>
</dbReference>
<dbReference type="EMBL" id="MHLI01000008">
    <property type="protein sequence ID" value="OGZ05603.1"/>
    <property type="molecule type" value="Genomic_DNA"/>
</dbReference>